<dbReference type="RefSeq" id="WP_150023662.1">
    <property type="nucleotide sequence ID" value="NZ_VWOJ01000003.1"/>
</dbReference>
<evidence type="ECO:0000256" key="2">
    <source>
        <dbReference type="ARBA" id="ARBA00010944"/>
    </source>
</evidence>
<evidence type="ECO:0000313" key="9">
    <source>
        <dbReference type="Proteomes" id="UP000325122"/>
    </source>
</evidence>
<dbReference type="InterPro" id="IPR036291">
    <property type="entry name" value="NAD(P)-bd_dom_sf"/>
</dbReference>
<dbReference type="InterPro" id="IPR029903">
    <property type="entry name" value="RmlD-like-bd"/>
</dbReference>
<evidence type="ECO:0000256" key="6">
    <source>
        <dbReference type="RuleBase" id="RU364082"/>
    </source>
</evidence>
<evidence type="ECO:0000259" key="7">
    <source>
        <dbReference type="Pfam" id="PF04321"/>
    </source>
</evidence>
<dbReference type="UniPathway" id="UPA00124"/>
<dbReference type="Proteomes" id="UP000325122">
    <property type="component" value="Unassembled WGS sequence"/>
</dbReference>
<dbReference type="InterPro" id="IPR005913">
    <property type="entry name" value="dTDP_dehydrorham_reduct"/>
</dbReference>
<accession>A0A5M6ZCF7</accession>
<dbReference type="EMBL" id="VWOJ01000003">
    <property type="protein sequence ID" value="KAA5802412.1"/>
    <property type="molecule type" value="Genomic_DNA"/>
</dbReference>
<keyword evidence="6 8" id="KW-0560">Oxidoreductase</keyword>
<feature type="domain" description="RmlD-like substrate binding" evidence="7">
    <location>
        <begin position="7"/>
        <end position="287"/>
    </location>
</feature>
<reference evidence="8 9" key="1">
    <citation type="submission" date="2019-09" db="EMBL/GenBank/DDBJ databases">
        <authorList>
            <person name="Kevbrin V."/>
            <person name="Grouzdev D.S."/>
        </authorList>
    </citation>
    <scope>NUCLEOTIDE SEQUENCE [LARGE SCALE GENOMIC DNA]</scope>
    <source>
        <strain evidence="8 9">G-192</strain>
    </source>
</reference>
<dbReference type="Pfam" id="PF04321">
    <property type="entry name" value="RmlD_sub_bind"/>
    <property type="match status" value="1"/>
</dbReference>
<comment type="catalytic activity">
    <reaction evidence="5 6">
        <text>dTDP-beta-L-rhamnose + NADP(+) = dTDP-4-dehydro-beta-L-rhamnose + NADPH + H(+)</text>
        <dbReference type="Rhea" id="RHEA:21796"/>
        <dbReference type="ChEBI" id="CHEBI:15378"/>
        <dbReference type="ChEBI" id="CHEBI:57510"/>
        <dbReference type="ChEBI" id="CHEBI:57783"/>
        <dbReference type="ChEBI" id="CHEBI:58349"/>
        <dbReference type="ChEBI" id="CHEBI:62830"/>
        <dbReference type="EC" id="1.1.1.133"/>
    </reaction>
</comment>
<name>A0A5M6ZCF7_9PROT</name>
<comment type="function">
    <text evidence="6">Catalyzes the reduction of dTDP-6-deoxy-L-lyxo-4-hexulose to yield dTDP-L-rhamnose.</text>
</comment>
<dbReference type="GO" id="GO:0008831">
    <property type="term" value="F:dTDP-4-dehydrorhamnose reductase activity"/>
    <property type="evidence" value="ECO:0007669"/>
    <property type="project" value="UniProtKB-EC"/>
</dbReference>
<dbReference type="GO" id="GO:0005829">
    <property type="term" value="C:cytosol"/>
    <property type="evidence" value="ECO:0007669"/>
    <property type="project" value="TreeGrafter"/>
</dbReference>
<comment type="pathway">
    <text evidence="1 6">Carbohydrate biosynthesis; dTDP-L-rhamnose biosynthesis.</text>
</comment>
<comment type="cofactor">
    <cofactor evidence="6">
        <name>Mg(2+)</name>
        <dbReference type="ChEBI" id="CHEBI:18420"/>
    </cofactor>
    <text evidence="6">Binds 1 Mg(2+) ion per monomer.</text>
</comment>
<sequence length="293" mass="30638">MTYPSARLLILGRSGQLARALVTAAQEHRGAVHSAGRREADLSRPGEAARLITAWRPDAVINAAAWTAVDDAETHEGKALRINAQGAGEAAQAAARMGARFIHVSTDYVFGAAPGAPYAEDAEPAPLSAYGRTKLAGERAVMDAHPHAAIVRAAGVFSGAGADFPSAMWRLAETRAEIGVVNDQLTGPTYAGDLAARLIALALNPDAHGIFHCASGPQLSWAAFAEACFDLAREAGLPSAHVNPIPTSQFPRPARRPADARLASTRLEAAAGLPAPDWRAGLGRALDVWRASR</sequence>
<keyword evidence="9" id="KW-1185">Reference proteome</keyword>
<dbReference type="GO" id="GO:0019305">
    <property type="term" value="P:dTDP-rhamnose biosynthetic process"/>
    <property type="evidence" value="ECO:0007669"/>
    <property type="project" value="UniProtKB-UniPathway"/>
</dbReference>
<dbReference type="PANTHER" id="PTHR10491:SF4">
    <property type="entry name" value="METHIONINE ADENOSYLTRANSFERASE 2 SUBUNIT BETA"/>
    <property type="match status" value="1"/>
</dbReference>
<dbReference type="Gene3D" id="3.90.25.10">
    <property type="entry name" value="UDP-galactose 4-epimerase, domain 1"/>
    <property type="match status" value="1"/>
</dbReference>
<protein>
    <recommendedName>
        <fullName evidence="4 6">dTDP-4-dehydrorhamnose reductase</fullName>
        <ecNumber evidence="3 6">1.1.1.133</ecNumber>
    </recommendedName>
</protein>
<comment type="caution">
    <text evidence="8">The sequence shown here is derived from an EMBL/GenBank/DDBJ whole genome shotgun (WGS) entry which is preliminary data.</text>
</comment>
<evidence type="ECO:0000256" key="5">
    <source>
        <dbReference type="ARBA" id="ARBA00048200"/>
    </source>
</evidence>
<evidence type="ECO:0000256" key="3">
    <source>
        <dbReference type="ARBA" id="ARBA00012929"/>
    </source>
</evidence>
<dbReference type="Gene3D" id="3.40.50.720">
    <property type="entry name" value="NAD(P)-binding Rossmann-like Domain"/>
    <property type="match status" value="1"/>
</dbReference>
<dbReference type="EC" id="1.1.1.133" evidence="3 6"/>
<keyword evidence="6" id="KW-0521">NADP</keyword>
<dbReference type="NCBIfam" id="TIGR01214">
    <property type="entry name" value="rmlD"/>
    <property type="match status" value="1"/>
</dbReference>
<dbReference type="CDD" id="cd05254">
    <property type="entry name" value="dTDP_HR_like_SDR_e"/>
    <property type="match status" value="1"/>
</dbReference>
<evidence type="ECO:0000313" key="8">
    <source>
        <dbReference type="EMBL" id="KAA5802412.1"/>
    </source>
</evidence>
<dbReference type="SUPFAM" id="SSF51735">
    <property type="entry name" value="NAD(P)-binding Rossmann-fold domains"/>
    <property type="match status" value="1"/>
</dbReference>
<evidence type="ECO:0000256" key="1">
    <source>
        <dbReference type="ARBA" id="ARBA00004781"/>
    </source>
</evidence>
<proteinExistence type="inferred from homology"/>
<comment type="similarity">
    <text evidence="2 6">Belongs to the dTDP-4-dehydrorhamnose reductase family.</text>
</comment>
<dbReference type="AlphaFoldDB" id="A0A5M6ZCF7"/>
<evidence type="ECO:0000256" key="4">
    <source>
        <dbReference type="ARBA" id="ARBA00017099"/>
    </source>
</evidence>
<organism evidence="8 9">
    <name type="scientific">Alkalicaulis satelles</name>
    <dbReference type="NCBI Taxonomy" id="2609175"/>
    <lineage>
        <taxon>Bacteria</taxon>
        <taxon>Pseudomonadati</taxon>
        <taxon>Pseudomonadota</taxon>
        <taxon>Alphaproteobacteria</taxon>
        <taxon>Maricaulales</taxon>
        <taxon>Maricaulaceae</taxon>
        <taxon>Alkalicaulis</taxon>
    </lineage>
</organism>
<dbReference type="PANTHER" id="PTHR10491">
    <property type="entry name" value="DTDP-4-DEHYDRORHAMNOSE REDUCTASE"/>
    <property type="match status" value="1"/>
</dbReference>
<gene>
    <name evidence="8" type="primary">rfbD</name>
    <name evidence="8" type="ORF">F1654_11365</name>
</gene>